<dbReference type="EMBL" id="BDGU01000018">
    <property type="protein sequence ID" value="GAV99736.1"/>
    <property type="molecule type" value="Genomic_DNA"/>
</dbReference>
<proteinExistence type="predicted"/>
<dbReference type="Proteomes" id="UP000188533">
    <property type="component" value="Unassembled WGS sequence"/>
</dbReference>
<dbReference type="AlphaFoldDB" id="A0A1Q3DXJ5"/>
<comment type="caution">
    <text evidence="1">The sequence shown here is derived from an EMBL/GenBank/DDBJ whole genome shotgun (WGS) entry which is preliminary data.</text>
</comment>
<protein>
    <submittedName>
        <fullName evidence="1">Uncharacterized protein</fullName>
    </submittedName>
</protein>
<reference evidence="1 2" key="2">
    <citation type="submission" date="2017-02" db="EMBL/GenBank/DDBJ databases">
        <title>A genome survey and senescence transcriptome analysis in Lentinula edodes.</title>
        <authorList>
            <person name="Sakamoto Y."/>
            <person name="Nakade K."/>
            <person name="Sato S."/>
            <person name="Yoshida Y."/>
            <person name="Miyazaki K."/>
            <person name="Natsume S."/>
            <person name="Konno N."/>
        </authorList>
    </citation>
    <scope>NUCLEOTIDE SEQUENCE [LARGE SCALE GENOMIC DNA]</scope>
    <source>
        <strain evidence="1 2">NBRC 111202</strain>
    </source>
</reference>
<accession>A0A1Q3DXJ5</accession>
<name>A0A1Q3DXJ5_LENED</name>
<evidence type="ECO:0000313" key="1">
    <source>
        <dbReference type="EMBL" id="GAV99736.1"/>
    </source>
</evidence>
<gene>
    <name evidence="1" type="ORF">LENED_001215</name>
</gene>
<sequence length="152" mass="17505">MCWRSTRLNSGTCTYRRSTSCSPHHLYVINHSTRHSPHGERIDCREKYSLPSYPVGFYAEKDQYCSSVNRALLSDKVLIRSGFNQGRPLMFFASFGSSRFPWQFKKVEEDAAATPDISYLYTTTCELGTMCSIYRYDILWRLALCWVPGGTV</sequence>
<keyword evidence="2" id="KW-1185">Reference proteome</keyword>
<reference evidence="1 2" key="1">
    <citation type="submission" date="2016-08" db="EMBL/GenBank/DDBJ databases">
        <authorList>
            <consortium name="Lentinula edodes genome sequencing consortium"/>
            <person name="Sakamoto Y."/>
            <person name="Nakade K."/>
            <person name="Sato S."/>
            <person name="Yoshida Y."/>
            <person name="Miyazaki K."/>
            <person name="Natsume S."/>
            <person name="Konno N."/>
        </authorList>
    </citation>
    <scope>NUCLEOTIDE SEQUENCE [LARGE SCALE GENOMIC DNA]</scope>
    <source>
        <strain evidence="1 2">NBRC 111202</strain>
    </source>
</reference>
<organism evidence="1 2">
    <name type="scientific">Lentinula edodes</name>
    <name type="common">Shiitake mushroom</name>
    <name type="synonym">Lentinus edodes</name>
    <dbReference type="NCBI Taxonomy" id="5353"/>
    <lineage>
        <taxon>Eukaryota</taxon>
        <taxon>Fungi</taxon>
        <taxon>Dikarya</taxon>
        <taxon>Basidiomycota</taxon>
        <taxon>Agaricomycotina</taxon>
        <taxon>Agaricomycetes</taxon>
        <taxon>Agaricomycetidae</taxon>
        <taxon>Agaricales</taxon>
        <taxon>Marasmiineae</taxon>
        <taxon>Omphalotaceae</taxon>
        <taxon>Lentinula</taxon>
    </lineage>
</organism>
<evidence type="ECO:0000313" key="2">
    <source>
        <dbReference type="Proteomes" id="UP000188533"/>
    </source>
</evidence>